<comment type="caution">
    <text evidence="1">The sequence shown here is derived from an EMBL/GenBank/DDBJ whole genome shotgun (WGS) entry which is preliminary data.</text>
</comment>
<gene>
    <name evidence="1" type="ORF">E2C01_089010</name>
</gene>
<evidence type="ECO:0000313" key="1">
    <source>
        <dbReference type="EMBL" id="MPC93865.1"/>
    </source>
</evidence>
<sequence length="96" mass="10855">MAKFQDGTRWDSNLRMDVCRIPVHHRLLLISFTPATTNNTTTTTTTITTTTITKNHEEIIIEAHTTPTNLGIIKQDFCGTNERKRHENSSNYSPGP</sequence>
<accession>A0A5B7JGZ4</accession>
<dbReference type="AlphaFoldDB" id="A0A5B7JGZ4"/>
<dbReference type="Proteomes" id="UP000324222">
    <property type="component" value="Unassembled WGS sequence"/>
</dbReference>
<evidence type="ECO:0000313" key="2">
    <source>
        <dbReference type="Proteomes" id="UP000324222"/>
    </source>
</evidence>
<organism evidence="1 2">
    <name type="scientific">Portunus trituberculatus</name>
    <name type="common">Swimming crab</name>
    <name type="synonym">Neptunus trituberculatus</name>
    <dbReference type="NCBI Taxonomy" id="210409"/>
    <lineage>
        <taxon>Eukaryota</taxon>
        <taxon>Metazoa</taxon>
        <taxon>Ecdysozoa</taxon>
        <taxon>Arthropoda</taxon>
        <taxon>Crustacea</taxon>
        <taxon>Multicrustacea</taxon>
        <taxon>Malacostraca</taxon>
        <taxon>Eumalacostraca</taxon>
        <taxon>Eucarida</taxon>
        <taxon>Decapoda</taxon>
        <taxon>Pleocyemata</taxon>
        <taxon>Brachyura</taxon>
        <taxon>Eubrachyura</taxon>
        <taxon>Portunoidea</taxon>
        <taxon>Portunidae</taxon>
        <taxon>Portuninae</taxon>
        <taxon>Portunus</taxon>
    </lineage>
</organism>
<keyword evidence="2" id="KW-1185">Reference proteome</keyword>
<proteinExistence type="predicted"/>
<name>A0A5B7JGZ4_PORTR</name>
<dbReference type="EMBL" id="VSRR010096391">
    <property type="protein sequence ID" value="MPC93865.1"/>
    <property type="molecule type" value="Genomic_DNA"/>
</dbReference>
<protein>
    <submittedName>
        <fullName evidence="1">Uncharacterized protein</fullName>
    </submittedName>
</protein>
<reference evidence="1 2" key="1">
    <citation type="submission" date="2019-05" db="EMBL/GenBank/DDBJ databases">
        <title>Another draft genome of Portunus trituberculatus and its Hox gene families provides insights of decapod evolution.</title>
        <authorList>
            <person name="Jeong J.-H."/>
            <person name="Song I."/>
            <person name="Kim S."/>
            <person name="Choi T."/>
            <person name="Kim D."/>
            <person name="Ryu S."/>
            <person name="Kim W."/>
        </authorList>
    </citation>
    <scope>NUCLEOTIDE SEQUENCE [LARGE SCALE GENOMIC DNA]</scope>
    <source>
        <tissue evidence="1">Muscle</tissue>
    </source>
</reference>